<dbReference type="GO" id="GO:0000460">
    <property type="term" value="P:maturation of 5.8S rRNA"/>
    <property type="evidence" value="ECO:0007669"/>
    <property type="project" value="TreeGrafter"/>
</dbReference>
<dbReference type="GO" id="GO:0090730">
    <property type="term" value="C:Las1 complex"/>
    <property type="evidence" value="ECO:0007669"/>
    <property type="project" value="InterPro"/>
</dbReference>
<evidence type="ECO:0000313" key="1">
    <source>
        <dbReference type="EMBL" id="KAK7070044.1"/>
    </source>
</evidence>
<dbReference type="Proteomes" id="UP001381693">
    <property type="component" value="Unassembled WGS sequence"/>
</dbReference>
<dbReference type="GO" id="GO:0030687">
    <property type="term" value="C:preribosome, large subunit precursor"/>
    <property type="evidence" value="ECO:0007669"/>
    <property type="project" value="TreeGrafter"/>
</dbReference>
<dbReference type="InterPro" id="IPR007174">
    <property type="entry name" value="Las1"/>
</dbReference>
<organism evidence="1 2">
    <name type="scientific">Halocaridina rubra</name>
    <name type="common">Hawaiian red shrimp</name>
    <dbReference type="NCBI Taxonomy" id="373956"/>
    <lineage>
        <taxon>Eukaryota</taxon>
        <taxon>Metazoa</taxon>
        <taxon>Ecdysozoa</taxon>
        <taxon>Arthropoda</taxon>
        <taxon>Crustacea</taxon>
        <taxon>Multicrustacea</taxon>
        <taxon>Malacostraca</taxon>
        <taxon>Eumalacostraca</taxon>
        <taxon>Eucarida</taxon>
        <taxon>Decapoda</taxon>
        <taxon>Pleocyemata</taxon>
        <taxon>Caridea</taxon>
        <taxon>Atyoidea</taxon>
        <taxon>Atyidae</taxon>
        <taxon>Halocaridina</taxon>
    </lineage>
</organism>
<reference evidence="1 2" key="1">
    <citation type="submission" date="2023-11" db="EMBL/GenBank/DDBJ databases">
        <title>Halocaridina rubra genome assembly.</title>
        <authorList>
            <person name="Smith C."/>
        </authorList>
    </citation>
    <scope>NUCLEOTIDE SEQUENCE [LARGE SCALE GENOMIC DNA]</scope>
    <source>
        <strain evidence="1">EP-1</strain>
        <tissue evidence="1">Whole</tissue>
    </source>
</reference>
<proteinExistence type="predicted"/>
<dbReference type="PANTHER" id="PTHR15002">
    <property type="entry name" value="RIBOSOMAL BIOGENESIS PROTEIN LAS1L"/>
    <property type="match status" value="1"/>
</dbReference>
<protein>
    <recommendedName>
        <fullName evidence="3">LAS1-like protein</fullName>
    </recommendedName>
</protein>
<keyword evidence="2" id="KW-1185">Reference proteome</keyword>
<dbReference type="EMBL" id="JAXCGZ010015581">
    <property type="protein sequence ID" value="KAK7070044.1"/>
    <property type="molecule type" value="Genomic_DNA"/>
</dbReference>
<sequence>MAVNVHACASSVIVPWFSRKEWLEVFSRAYSCDVDKWKEARDAMLVWQARVSKLPIGVDLTLPLLQAKIVGADPSIDSDVKSIMQGTALQRFVTNVVKLPQTNFYTAQTLHKLAASIGLPGHLVDLRNEIVHGDSGWFGGCTVSKALDTSYKWVKNYYWLQELPQMKLTKTNNSLKDDENWKTFLNRLNSLAKTMFVDGEPVENKALEAIMEDFTTFFHTNPNESMEALMNNIFLPKDIPSKVFKIYRKPGKKSVCNCFFKQSVVHALNPFLNSLFMTEGVAEQLIDDFIFKGQGSNDLAVEWIHILIESFIDLPPKKGNKWRCSKHKFHINQGTVVINWKTVLIKLFSTEEEWAINLAVRLLETTSTSLTANQVEQVMRLIQILSNNEDDVKKTPKTVNGKPFDDDLFDIDSVLREVSKHTQVDEELDKRVKEAALPVCSSSSTYIRTPLGILPSQKNNKQFYKELLLHYPERNSEPPKKRKKQI</sequence>
<gene>
    <name evidence="1" type="ORF">SK128_007946</name>
</gene>
<accession>A0AAN9A0K8</accession>
<dbReference type="AlphaFoldDB" id="A0AAN9A0K8"/>
<dbReference type="GO" id="GO:0000470">
    <property type="term" value="P:maturation of LSU-rRNA"/>
    <property type="evidence" value="ECO:0007669"/>
    <property type="project" value="TreeGrafter"/>
</dbReference>
<dbReference type="GO" id="GO:0004519">
    <property type="term" value="F:endonuclease activity"/>
    <property type="evidence" value="ECO:0007669"/>
    <property type="project" value="InterPro"/>
</dbReference>
<evidence type="ECO:0008006" key="3">
    <source>
        <dbReference type="Google" id="ProtNLM"/>
    </source>
</evidence>
<name>A0AAN9A0K8_HALRR</name>
<comment type="caution">
    <text evidence="1">The sequence shown here is derived from an EMBL/GenBank/DDBJ whole genome shotgun (WGS) entry which is preliminary data.</text>
</comment>
<dbReference type="PANTHER" id="PTHR15002:SF0">
    <property type="entry name" value="RIBOSOMAL BIOGENESIS PROTEIN LAS1L"/>
    <property type="match status" value="1"/>
</dbReference>
<evidence type="ECO:0000313" key="2">
    <source>
        <dbReference type="Proteomes" id="UP001381693"/>
    </source>
</evidence>
<dbReference type="Pfam" id="PF04031">
    <property type="entry name" value="Las1"/>
    <property type="match status" value="1"/>
</dbReference>